<dbReference type="GeneID" id="25261206"/>
<dbReference type="Gene3D" id="2.60.120.380">
    <property type="match status" value="2"/>
</dbReference>
<feature type="active site" evidence="5">
    <location>
        <position position="142"/>
    </location>
</feature>
<organism evidence="8 9">
    <name type="scientific">Tilletiaria anomala (strain ATCC 24038 / CBS 436.72 / UBC 951)</name>
    <dbReference type="NCBI Taxonomy" id="1037660"/>
    <lineage>
        <taxon>Eukaryota</taxon>
        <taxon>Fungi</taxon>
        <taxon>Dikarya</taxon>
        <taxon>Basidiomycota</taxon>
        <taxon>Ustilaginomycotina</taxon>
        <taxon>Exobasidiomycetes</taxon>
        <taxon>Georgefischeriales</taxon>
        <taxon>Tilletiariaceae</taxon>
        <taxon>Tilletiaria</taxon>
    </lineage>
</organism>
<comment type="caution">
    <text evidence="8">The sequence shown here is derived from an EMBL/GenBank/DDBJ whole genome shotgun (WGS) entry which is preliminary data.</text>
</comment>
<dbReference type="InterPro" id="IPR051297">
    <property type="entry name" value="PalB/RIM13"/>
</dbReference>
<dbReference type="RefSeq" id="XP_013243765.1">
    <property type="nucleotide sequence ID" value="XM_013388311.1"/>
</dbReference>
<dbReference type="STRING" id="1037660.A0A066W7T1"/>
<evidence type="ECO:0000256" key="2">
    <source>
        <dbReference type="ARBA" id="ARBA00022670"/>
    </source>
</evidence>
<keyword evidence="4 5" id="KW-0788">Thiol protease</keyword>
<dbReference type="HOGENOM" id="CLU_006770_0_0_1"/>
<evidence type="ECO:0000256" key="6">
    <source>
        <dbReference type="SAM" id="MobiDB-lite"/>
    </source>
</evidence>
<dbReference type="OMA" id="DSLFLNW"/>
<evidence type="ECO:0000256" key="5">
    <source>
        <dbReference type="PROSITE-ProRule" id="PRU00239"/>
    </source>
</evidence>
<feature type="domain" description="Calpain catalytic" evidence="7">
    <location>
        <begin position="133"/>
        <end position="389"/>
    </location>
</feature>
<dbReference type="InterPro" id="IPR038765">
    <property type="entry name" value="Papain-like_cys_pep_sf"/>
</dbReference>
<dbReference type="EMBL" id="JMSN01000031">
    <property type="protein sequence ID" value="KDN47144.1"/>
    <property type="molecule type" value="Genomic_DNA"/>
</dbReference>
<dbReference type="Pfam" id="PF00648">
    <property type="entry name" value="Peptidase_C2"/>
    <property type="match status" value="1"/>
</dbReference>
<dbReference type="InterPro" id="IPR001300">
    <property type="entry name" value="Peptidase_C2_calpain_cat"/>
</dbReference>
<keyword evidence="9" id="KW-1185">Reference proteome</keyword>
<gene>
    <name evidence="8" type="ORF">K437DRAFT_100675</name>
</gene>
<dbReference type="InterPro" id="IPR036213">
    <property type="entry name" value="Calpain_III_sf"/>
</dbReference>
<evidence type="ECO:0000259" key="7">
    <source>
        <dbReference type="PROSITE" id="PS50203"/>
    </source>
</evidence>
<dbReference type="SUPFAM" id="SSF49758">
    <property type="entry name" value="Calpain large subunit, middle domain (domain III)"/>
    <property type="match status" value="2"/>
</dbReference>
<comment type="similarity">
    <text evidence="1">Belongs to the peptidase C2 family. PalB/RIM13 subfamily.</text>
</comment>
<keyword evidence="2 5" id="KW-0645">Protease</keyword>
<evidence type="ECO:0000313" key="9">
    <source>
        <dbReference type="Proteomes" id="UP000027361"/>
    </source>
</evidence>
<dbReference type="AlphaFoldDB" id="A0A066W7T1"/>
<proteinExistence type="inferred from homology"/>
<feature type="compositionally biased region" description="Polar residues" evidence="6">
    <location>
        <begin position="406"/>
        <end position="415"/>
    </location>
</feature>
<dbReference type="PANTHER" id="PTHR46143">
    <property type="entry name" value="CALPAIN-7"/>
    <property type="match status" value="1"/>
</dbReference>
<sequence length="818" mass="89630">MWLISHIGQRMDSGSTGLQLESGVAAKTELNATLKKLISRAELIKKSRKDLRAPKANPLSEESQSLVLKRSSTINNSTFSIWTPGPEPFDLSRIALSEPQPTLSKDQIAHGAEYRSALTPERTVYEPGLKAQDIVQDVVSDCSLVAALEAMTVHDTRFGTMLAPSVLYPQVIEGSKKSSIDGRYRVKLHLNGADRSVTVDDELPHDALGRLVCARTADDRQIFPGLAEKAYLKVTGGGYEFSGSNPSVDLHILVGWVPEQVHLRKSGAEGGAFQGEKGWKRVYAAWNRGQCLLTAGSGPSEPAVSESAVSAIHLSRSKRTKNIVPSHAYCIIDMYETPDKRRFVTLLNPWHEDKIKEVQPGDERAFSLTWEDFCARLDSLFLNWNPGQWAHRAQLHLTWESSQVGVLPRSNQEPAQGQEPPRPGSAATFPLLLTIEKTESALSQEEGDDDLCVLLVRHIISREDEQAGSKHVTLRLSERHDVTGTHPARSREGAWVDSTHYLLKRKLARQKETLHLHAACLGSVGNPFSLYFYSHHKMQISSGFWDLPFQQSLEDAWSGKSAGGSSLHASFMHNPQYAVQVHPDNLNPASCLLVTLRSARQDLLLSAQLVWGSGMRVTSLSQGDLVASSGAYDNRIVYCESTAVKPGKYTLVLSTYEPGQEAEYTLQVACSSRVDITSIPQEGSGMFARSSRSAWKVLAGTAAGSPSHGRYECNPRFLLQLSSAGSFLARLQVGSGARPRPPINVSVFRHHAPTISIALGAQVATSGPYDDALCGVMIDQSWLEAGEYVVVASTYMPGSEASFVLYAYAQSKFQWTAL</sequence>
<evidence type="ECO:0000256" key="3">
    <source>
        <dbReference type="ARBA" id="ARBA00022801"/>
    </source>
</evidence>
<feature type="active site" evidence="5">
    <location>
        <position position="327"/>
    </location>
</feature>
<dbReference type="SMART" id="SM00720">
    <property type="entry name" value="calpain_III"/>
    <property type="match status" value="1"/>
</dbReference>
<dbReference type="PANTHER" id="PTHR46143:SF1">
    <property type="entry name" value="CALPAIN-7"/>
    <property type="match status" value="1"/>
</dbReference>
<reference evidence="8 9" key="1">
    <citation type="submission" date="2014-05" db="EMBL/GenBank/DDBJ databases">
        <title>Draft genome sequence of a rare smut relative, Tilletiaria anomala UBC 951.</title>
        <authorList>
            <consortium name="DOE Joint Genome Institute"/>
            <person name="Toome M."/>
            <person name="Kuo A."/>
            <person name="Henrissat B."/>
            <person name="Lipzen A."/>
            <person name="Tritt A."/>
            <person name="Yoshinaga Y."/>
            <person name="Zane M."/>
            <person name="Barry K."/>
            <person name="Grigoriev I.V."/>
            <person name="Spatafora J.W."/>
            <person name="Aimea M.C."/>
        </authorList>
    </citation>
    <scope>NUCLEOTIDE SEQUENCE [LARGE SCALE GENOMIC DNA]</scope>
    <source>
        <strain evidence="8 9">UBC 951</strain>
    </source>
</reference>
<dbReference type="Pfam" id="PF01067">
    <property type="entry name" value="Calpain_III"/>
    <property type="match status" value="1"/>
</dbReference>
<name>A0A066W7T1_TILAU</name>
<dbReference type="Gene3D" id="3.90.70.10">
    <property type="entry name" value="Cysteine proteinases"/>
    <property type="match status" value="1"/>
</dbReference>
<evidence type="ECO:0000313" key="8">
    <source>
        <dbReference type="EMBL" id="KDN47144.1"/>
    </source>
</evidence>
<accession>A0A066W7T1</accession>
<dbReference type="Proteomes" id="UP000027361">
    <property type="component" value="Unassembled WGS sequence"/>
</dbReference>
<protein>
    <submittedName>
        <fullName evidence="8">Cysteine proteinase</fullName>
    </submittedName>
</protein>
<dbReference type="InterPro" id="IPR022682">
    <property type="entry name" value="Calpain_domain_III"/>
</dbReference>
<dbReference type="GO" id="GO:0006508">
    <property type="term" value="P:proteolysis"/>
    <property type="evidence" value="ECO:0007669"/>
    <property type="project" value="UniProtKB-KW"/>
</dbReference>
<dbReference type="SMART" id="SM00230">
    <property type="entry name" value="CysPc"/>
    <property type="match status" value="1"/>
</dbReference>
<dbReference type="OrthoDB" id="167576at2759"/>
<dbReference type="GO" id="GO:0004198">
    <property type="term" value="F:calcium-dependent cysteine-type endopeptidase activity"/>
    <property type="evidence" value="ECO:0007669"/>
    <property type="project" value="InterPro"/>
</dbReference>
<feature type="active site" evidence="5">
    <location>
        <position position="348"/>
    </location>
</feature>
<dbReference type="PROSITE" id="PS50203">
    <property type="entry name" value="CALPAIN_CAT"/>
    <property type="match status" value="1"/>
</dbReference>
<keyword evidence="3 5" id="KW-0378">Hydrolase</keyword>
<evidence type="ECO:0000256" key="1">
    <source>
        <dbReference type="ARBA" id="ARBA00010193"/>
    </source>
</evidence>
<dbReference type="InParanoid" id="A0A066W7T1"/>
<dbReference type="SUPFAM" id="SSF54001">
    <property type="entry name" value="Cysteine proteinases"/>
    <property type="match status" value="1"/>
</dbReference>
<evidence type="ECO:0000256" key="4">
    <source>
        <dbReference type="ARBA" id="ARBA00022807"/>
    </source>
</evidence>
<feature type="region of interest" description="Disordered" evidence="6">
    <location>
        <begin position="406"/>
        <end position="427"/>
    </location>
</feature>
<dbReference type="InterPro" id="IPR022683">
    <property type="entry name" value="Calpain_III"/>
</dbReference>